<protein>
    <submittedName>
        <fullName evidence="3">Uncharacterized protein</fullName>
    </submittedName>
</protein>
<gene>
    <name evidence="3" type="ORF">FRACYDRAFT_267979</name>
</gene>
<keyword evidence="2" id="KW-0472">Membrane</keyword>
<dbReference type="Proteomes" id="UP000095751">
    <property type="component" value="Unassembled WGS sequence"/>
</dbReference>
<name>A0A1E7FM74_9STRA</name>
<reference evidence="3 4" key="1">
    <citation type="submission" date="2016-09" db="EMBL/GenBank/DDBJ databases">
        <title>Extensive genetic diversity and differential bi-allelic expression allows diatom success in the polar Southern Ocean.</title>
        <authorList>
            <consortium name="DOE Joint Genome Institute"/>
            <person name="Mock T."/>
            <person name="Otillar R.P."/>
            <person name="Strauss J."/>
            <person name="Dupont C."/>
            <person name="Frickenhaus S."/>
            <person name="Maumus F."/>
            <person name="Mcmullan M."/>
            <person name="Sanges R."/>
            <person name="Schmutz J."/>
            <person name="Toseland A."/>
            <person name="Valas R."/>
            <person name="Veluchamy A."/>
            <person name="Ward B.J."/>
            <person name="Allen A."/>
            <person name="Barry K."/>
            <person name="Falciatore A."/>
            <person name="Ferrante M."/>
            <person name="Fortunato A.E."/>
            <person name="Gloeckner G."/>
            <person name="Gruber A."/>
            <person name="Hipkin R."/>
            <person name="Janech M."/>
            <person name="Kroth P."/>
            <person name="Leese F."/>
            <person name="Lindquist E."/>
            <person name="Lyon B.R."/>
            <person name="Martin J."/>
            <person name="Mayer C."/>
            <person name="Parker M."/>
            <person name="Quesneville H."/>
            <person name="Raymond J."/>
            <person name="Uhlig C."/>
            <person name="Valentin K.U."/>
            <person name="Worden A.Z."/>
            <person name="Armbrust E.V."/>
            <person name="Bowler C."/>
            <person name="Green B."/>
            <person name="Moulton V."/>
            <person name="Van Oosterhout C."/>
            <person name="Grigoriev I."/>
        </authorList>
    </citation>
    <scope>NUCLEOTIDE SEQUENCE [LARGE SCALE GENOMIC DNA]</scope>
    <source>
        <strain evidence="3 4">CCMP1102</strain>
    </source>
</reference>
<feature type="compositionally biased region" description="Basic and acidic residues" evidence="1">
    <location>
        <begin position="262"/>
        <end position="272"/>
    </location>
</feature>
<dbReference type="InParanoid" id="A0A1E7FM74"/>
<dbReference type="KEGG" id="fcy:FRACYDRAFT_267979"/>
<keyword evidence="2" id="KW-1133">Transmembrane helix</keyword>
<keyword evidence="4" id="KW-1185">Reference proteome</keyword>
<evidence type="ECO:0000313" key="4">
    <source>
        <dbReference type="Proteomes" id="UP000095751"/>
    </source>
</evidence>
<sequence length="302" mass="35019">MSSSELYKGGSPAVTNPPSKALNNVFSFAWLACGILTVLIPLIFRTLKMNNYKNMYYMYNWEEAQQDYQDQQEQYYQQYSENNYAQEYGQGNYQYQWEQMQGSYDINQCKWYQLNCFPYYINENGEPEPSAGWYPAWFSGWTQTEEEREEMMENGETSNAMIFVYIWQILMFIVIVVYGFIVIRQNRVVTGVTVALVVFANMCFLGMWMLADGSIITDGEFVQNTGFYGQFSVLMFITNAWYVIFGLIFSALFAIRGHSMHDDSERDTKPKQIENSAQSYRPLGGDSPTTKREAINAPPVLV</sequence>
<feature type="transmembrane region" description="Helical" evidence="2">
    <location>
        <begin position="160"/>
        <end position="181"/>
    </location>
</feature>
<keyword evidence="2" id="KW-0812">Transmembrane</keyword>
<feature type="transmembrane region" description="Helical" evidence="2">
    <location>
        <begin position="231"/>
        <end position="255"/>
    </location>
</feature>
<organism evidence="3 4">
    <name type="scientific">Fragilariopsis cylindrus CCMP1102</name>
    <dbReference type="NCBI Taxonomy" id="635003"/>
    <lineage>
        <taxon>Eukaryota</taxon>
        <taxon>Sar</taxon>
        <taxon>Stramenopiles</taxon>
        <taxon>Ochrophyta</taxon>
        <taxon>Bacillariophyta</taxon>
        <taxon>Bacillariophyceae</taxon>
        <taxon>Bacillariophycidae</taxon>
        <taxon>Bacillariales</taxon>
        <taxon>Bacillariaceae</taxon>
        <taxon>Fragilariopsis</taxon>
    </lineage>
</organism>
<accession>A0A1E7FM74</accession>
<feature type="transmembrane region" description="Helical" evidence="2">
    <location>
        <begin position="21"/>
        <end position="44"/>
    </location>
</feature>
<dbReference type="OrthoDB" id="40982at2759"/>
<proteinExistence type="predicted"/>
<evidence type="ECO:0000313" key="3">
    <source>
        <dbReference type="EMBL" id="OEU19260.1"/>
    </source>
</evidence>
<dbReference type="AlphaFoldDB" id="A0A1E7FM74"/>
<feature type="region of interest" description="Disordered" evidence="1">
    <location>
        <begin position="262"/>
        <end position="302"/>
    </location>
</feature>
<dbReference type="EMBL" id="KV784355">
    <property type="protein sequence ID" value="OEU19260.1"/>
    <property type="molecule type" value="Genomic_DNA"/>
</dbReference>
<evidence type="ECO:0000256" key="2">
    <source>
        <dbReference type="SAM" id="Phobius"/>
    </source>
</evidence>
<feature type="transmembrane region" description="Helical" evidence="2">
    <location>
        <begin position="188"/>
        <end position="211"/>
    </location>
</feature>
<evidence type="ECO:0000256" key="1">
    <source>
        <dbReference type="SAM" id="MobiDB-lite"/>
    </source>
</evidence>